<evidence type="ECO:0000313" key="2">
    <source>
        <dbReference type="EMBL" id="GAA3656905.1"/>
    </source>
</evidence>
<reference evidence="3" key="1">
    <citation type="journal article" date="2019" name="Int. J. Syst. Evol. Microbiol.">
        <title>The Global Catalogue of Microorganisms (GCM) 10K type strain sequencing project: providing services to taxonomists for standard genome sequencing and annotation.</title>
        <authorList>
            <consortium name="The Broad Institute Genomics Platform"/>
            <consortium name="The Broad Institute Genome Sequencing Center for Infectious Disease"/>
            <person name="Wu L."/>
            <person name="Ma J."/>
        </authorList>
    </citation>
    <scope>NUCLEOTIDE SEQUENCE [LARGE SCALE GENOMIC DNA]</scope>
    <source>
        <strain evidence="3">JCM 16546</strain>
    </source>
</reference>
<dbReference type="InterPro" id="IPR043129">
    <property type="entry name" value="ATPase_NBD"/>
</dbReference>
<sequence length="309" mass="30454">MTAAPPAVRVGVDVGGTKVEAVAIDAAGGILARMRRETVRGEAGVIASVSDAVARVAAEPGVGPVAAVGIGIPGQIVGARVRNAVNLGISDLDLGGEVTAAVGAAVHVENDVNAAAAGAYAIRGAVGASMAYLNLGTGIAAGIVHDGRVWPGAGGTAGEVGHVSIDPRGPECPCGQRGCIETLAGGGAVARRWSGDGEHPVLDLFDAADAADGRALSLRGDLARGVAAAVRVLVLTADPAVVVIGGGVSRLGDRLLDVVRGELRASSERSAFLTSLRLHERIELLPSDAPAGALGAALLAPAFEGVARG</sequence>
<dbReference type="EMBL" id="BAAAYV010000006">
    <property type="protein sequence ID" value="GAA3656905.1"/>
    <property type="molecule type" value="Genomic_DNA"/>
</dbReference>
<dbReference type="PANTHER" id="PTHR18964:SF169">
    <property type="entry name" value="N-ACETYLMANNOSAMINE KINASE"/>
    <property type="match status" value="1"/>
</dbReference>
<keyword evidence="3" id="KW-1185">Reference proteome</keyword>
<dbReference type="SUPFAM" id="SSF53067">
    <property type="entry name" value="Actin-like ATPase domain"/>
    <property type="match status" value="1"/>
</dbReference>
<organism evidence="2 3">
    <name type="scientific">Microbacterium marinilacus</name>
    <dbReference type="NCBI Taxonomy" id="415209"/>
    <lineage>
        <taxon>Bacteria</taxon>
        <taxon>Bacillati</taxon>
        <taxon>Actinomycetota</taxon>
        <taxon>Actinomycetes</taxon>
        <taxon>Micrococcales</taxon>
        <taxon>Microbacteriaceae</taxon>
        <taxon>Microbacterium</taxon>
    </lineage>
</organism>
<proteinExistence type="inferred from homology"/>
<comment type="caution">
    <text evidence="2">The sequence shown here is derived from an EMBL/GenBank/DDBJ whole genome shotgun (WGS) entry which is preliminary data.</text>
</comment>
<gene>
    <name evidence="2" type="ORF">GCM10022202_16460</name>
</gene>
<dbReference type="RefSeq" id="WP_221858600.1">
    <property type="nucleotide sequence ID" value="NZ_BAAAYV010000006.1"/>
</dbReference>
<accession>A0ABP7BEB4</accession>
<dbReference type="Pfam" id="PF00480">
    <property type="entry name" value="ROK"/>
    <property type="match status" value="1"/>
</dbReference>
<evidence type="ECO:0000256" key="1">
    <source>
        <dbReference type="ARBA" id="ARBA00006479"/>
    </source>
</evidence>
<protein>
    <submittedName>
        <fullName evidence="2">ROK family protein</fullName>
    </submittedName>
</protein>
<name>A0ABP7BEB4_9MICO</name>
<comment type="similarity">
    <text evidence="1">Belongs to the ROK (NagC/XylR) family.</text>
</comment>
<dbReference type="InterPro" id="IPR000600">
    <property type="entry name" value="ROK"/>
</dbReference>
<dbReference type="Proteomes" id="UP001410795">
    <property type="component" value="Unassembled WGS sequence"/>
</dbReference>
<evidence type="ECO:0000313" key="3">
    <source>
        <dbReference type="Proteomes" id="UP001410795"/>
    </source>
</evidence>
<dbReference type="PANTHER" id="PTHR18964">
    <property type="entry name" value="ROK (REPRESSOR, ORF, KINASE) FAMILY"/>
    <property type="match status" value="1"/>
</dbReference>
<dbReference type="Gene3D" id="3.30.420.40">
    <property type="match status" value="2"/>
</dbReference>